<gene>
    <name evidence="1" type="ORF">PZN02_004419</name>
</gene>
<keyword evidence="2" id="KW-1185">Reference proteome</keyword>
<reference evidence="1 2" key="1">
    <citation type="submission" date="2023-03" db="EMBL/GenBank/DDBJ databases">
        <authorList>
            <person name="Kaur S."/>
            <person name="Espinosa-Saiz D."/>
            <person name="Velazquez E."/>
            <person name="Menendez E."/>
            <person name="diCenzo G.C."/>
        </authorList>
    </citation>
    <scope>NUCLEOTIDE SEQUENCE [LARGE SCALE GENOMIC DNA]</scope>
    <source>
        <strain evidence="1 2">LMG 24692</strain>
    </source>
</reference>
<dbReference type="EMBL" id="CP120374">
    <property type="protein sequence ID" value="WEX90850.1"/>
    <property type="molecule type" value="Genomic_DNA"/>
</dbReference>
<accession>A0ABY8DMR0</accession>
<organism evidence="1 2">
    <name type="scientific">Sinorhizobium garamanticum</name>
    <dbReference type="NCBI Taxonomy" id="680247"/>
    <lineage>
        <taxon>Bacteria</taxon>
        <taxon>Pseudomonadati</taxon>
        <taxon>Pseudomonadota</taxon>
        <taxon>Alphaproteobacteria</taxon>
        <taxon>Hyphomicrobiales</taxon>
        <taxon>Rhizobiaceae</taxon>
        <taxon>Sinorhizobium/Ensifer group</taxon>
        <taxon>Sinorhizobium</taxon>
    </lineage>
</organism>
<evidence type="ECO:0000313" key="2">
    <source>
        <dbReference type="Proteomes" id="UP001229355"/>
    </source>
</evidence>
<dbReference type="RefSeq" id="WP_280662812.1">
    <property type="nucleotide sequence ID" value="NZ_CP120374.1"/>
</dbReference>
<proteinExistence type="predicted"/>
<name>A0ABY8DMR0_9HYPH</name>
<evidence type="ECO:0000313" key="1">
    <source>
        <dbReference type="EMBL" id="WEX90850.1"/>
    </source>
</evidence>
<sequence>MARAITRGHLEQGETILFGVVIMRNVRLAAIIIILSPFDAFAASDAYSCSNGEFEIRCDSDKCESSEGFTPAGGGVNTSTKDMSICAYSGCWEGKADSIIASQGHIIAYSDRLQGNNPSLQPTSAAIVIDRETLGATLNAFGFQSPMSCSLK</sequence>
<dbReference type="Proteomes" id="UP001229355">
    <property type="component" value="Chromosome 2"/>
</dbReference>
<protein>
    <submittedName>
        <fullName evidence="1">Uncharacterized protein</fullName>
    </submittedName>
</protein>